<dbReference type="EMBL" id="OU963868">
    <property type="protein sequence ID" value="CAH0774834.1"/>
    <property type="molecule type" value="Genomic_DNA"/>
</dbReference>
<evidence type="ECO:0000313" key="3">
    <source>
        <dbReference type="Proteomes" id="UP001152759"/>
    </source>
</evidence>
<evidence type="ECO:0000259" key="1">
    <source>
        <dbReference type="SMART" id="SM00848"/>
    </source>
</evidence>
<proteinExistence type="predicted"/>
<dbReference type="InterPro" id="IPR013201">
    <property type="entry name" value="Prot_inhib_I29"/>
</dbReference>
<sequence length="111" mass="13236">MAYTTYIAIISTLTITMIVADMKDPVEDLDLRSEAVLKEKWDEYKSAFKKNYKTPEEDEYRFHVFSDNINQIQIWNDQAMERNKYGITKYADLTKEEMYRHTGFVPDEYAL</sequence>
<dbReference type="SMART" id="SM00848">
    <property type="entry name" value="Inhibitor_I29"/>
    <property type="match status" value="1"/>
</dbReference>
<name>A0A9P0CD30_BEMTA</name>
<gene>
    <name evidence="2" type="ORF">BEMITA_LOCUS11135</name>
</gene>
<dbReference type="AlphaFoldDB" id="A0A9P0CD30"/>
<dbReference type="Proteomes" id="UP001152759">
    <property type="component" value="Chromosome 7"/>
</dbReference>
<dbReference type="SUPFAM" id="SSF54001">
    <property type="entry name" value="Cysteine proteinases"/>
    <property type="match status" value="1"/>
</dbReference>
<dbReference type="InterPro" id="IPR038765">
    <property type="entry name" value="Papain-like_cys_pep_sf"/>
</dbReference>
<accession>A0A9P0CD30</accession>
<dbReference type="Pfam" id="PF08246">
    <property type="entry name" value="Inhibitor_I29"/>
    <property type="match status" value="1"/>
</dbReference>
<keyword evidence="3" id="KW-1185">Reference proteome</keyword>
<protein>
    <recommendedName>
        <fullName evidence="1">Cathepsin propeptide inhibitor domain-containing protein</fullName>
    </recommendedName>
</protein>
<evidence type="ECO:0000313" key="2">
    <source>
        <dbReference type="EMBL" id="CAH0774834.1"/>
    </source>
</evidence>
<feature type="domain" description="Cathepsin propeptide inhibitor" evidence="1">
    <location>
        <begin position="41"/>
        <end position="98"/>
    </location>
</feature>
<organism evidence="2 3">
    <name type="scientific">Bemisia tabaci</name>
    <name type="common">Sweetpotato whitefly</name>
    <name type="synonym">Aleurodes tabaci</name>
    <dbReference type="NCBI Taxonomy" id="7038"/>
    <lineage>
        <taxon>Eukaryota</taxon>
        <taxon>Metazoa</taxon>
        <taxon>Ecdysozoa</taxon>
        <taxon>Arthropoda</taxon>
        <taxon>Hexapoda</taxon>
        <taxon>Insecta</taxon>
        <taxon>Pterygota</taxon>
        <taxon>Neoptera</taxon>
        <taxon>Paraneoptera</taxon>
        <taxon>Hemiptera</taxon>
        <taxon>Sternorrhyncha</taxon>
        <taxon>Aleyrodoidea</taxon>
        <taxon>Aleyrodidae</taxon>
        <taxon>Aleyrodinae</taxon>
        <taxon>Bemisia</taxon>
    </lineage>
</organism>
<reference evidence="2" key="1">
    <citation type="submission" date="2021-12" db="EMBL/GenBank/DDBJ databases">
        <authorList>
            <person name="King R."/>
        </authorList>
    </citation>
    <scope>NUCLEOTIDE SEQUENCE</scope>
</reference>
<dbReference type="Gene3D" id="1.10.287.2250">
    <property type="match status" value="1"/>
</dbReference>